<evidence type="ECO:0000313" key="3">
    <source>
        <dbReference type="Proteomes" id="UP000003081"/>
    </source>
</evidence>
<evidence type="ECO:0000256" key="1">
    <source>
        <dbReference type="SAM" id="Phobius"/>
    </source>
</evidence>
<accession>C4IM11</accession>
<organism evidence="2 3">
    <name type="scientific">Clostridium butyricum E4 str. BoNT E BL5262</name>
    <dbReference type="NCBI Taxonomy" id="632245"/>
    <lineage>
        <taxon>Bacteria</taxon>
        <taxon>Bacillati</taxon>
        <taxon>Bacillota</taxon>
        <taxon>Clostridia</taxon>
        <taxon>Eubacteriales</taxon>
        <taxon>Clostridiaceae</taxon>
        <taxon>Clostridium</taxon>
    </lineage>
</organism>
<dbReference type="HOGENOM" id="CLU_212563_0_0_9"/>
<keyword evidence="1" id="KW-1133">Transmembrane helix</keyword>
<comment type="caution">
    <text evidence="2">The sequence shown here is derived from an EMBL/GenBank/DDBJ whole genome shotgun (WGS) entry which is preliminary data.</text>
</comment>
<keyword evidence="3" id="KW-1185">Reference proteome</keyword>
<dbReference type="AlphaFoldDB" id="C4IM11"/>
<dbReference type="EMBL" id="ACOM01000007">
    <property type="protein sequence ID" value="EEP52893.1"/>
    <property type="molecule type" value="Genomic_DNA"/>
</dbReference>
<feature type="transmembrane region" description="Helical" evidence="1">
    <location>
        <begin position="28"/>
        <end position="47"/>
    </location>
</feature>
<keyword evidence="1" id="KW-0812">Transmembrane</keyword>
<keyword evidence="1" id="KW-0472">Membrane</keyword>
<dbReference type="RefSeq" id="WP_003410320.1">
    <property type="nucleotide sequence ID" value="NZ_ACOM01000007.1"/>
</dbReference>
<protein>
    <submittedName>
        <fullName evidence="2">Uncharacterized protein</fullName>
    </submittedName>
</protein>
<proteinExistence type="predicted"/>
<sequence>MKEDLSLLLILLFLVLIAAMIFPMPSIILGIIISSIALIFIIILAIYNSKHK</sequence>
<feature type="transmembrane region" description="Helical" evidence="1">
    <location>
        <begin position="5"/>
        <end position="22"/>
    </location>
</feature>
<name>C4IM11_CLOBU</name>
<dbReference type="Proteomes" id="UP000003081">
    <property type="component" value="Unassembled WGS sequence"/>
</dbReference>
<gene>
    <name evidence="2" type="ORF">CLP_0189</name>
</gene>
<reference evidence="2 3" key="1">
    <citation type="submission" date="2009-08" db="EMBL/GenBank/DDBJ databases">
        <authorList>
            <person name="Shrivastava S."/>
            <person name="Brinkac L.B."/>
            <person name="Brown J.L."/>
            <person name="Bruce D.B."/>
            <person name="Detter C."/>
            <person name="Green L.D."/>
            <person name="Munk C.A."/>
            <person name="Rogers Y.C."/>
            <person name="Tapia R."/>
            <person name="Sims D.R."/>
            <person name="Smith L.A."/>
            <person name="Smith T.J."/>
            <person name="Sutton G."/>
            <person name="Brettin T."/>
        </authorList>
    </citation>
    <scope>NUCLEOTIDE SEQUENCE [LARGE SCALE GENOMIC DNA]</scope>
    <source>
        <strain evidence="3">E4 str. BoNT E BL5262</strain>
    </source>
</reference>
<evidence type="ECO:0000313" key="2">
    <source>
        <dbReference type="EMBL" id="EEP52893.1"/>
    </source>
</evidence>